<evidence type="ECO:0000313" key="1">
    <source>
        <dbReference type="EMBL" id="CAH0989980.1"/>
    </source>
</evidence>
<dbReference type="EMBL" id="CAKLPX010000001">
    <property type="protein sequence ID" value="CAH0989980.1"/>
    <property type="molecule type" value="Genomic_DNA"/>
</dbReference>
<evidence type="ECO:0000313" key="2">
    <source>
        <dbReference type="Proteomes" id="UP000838100"/>
    </source>
</evidence>
<dbReference type="Proteomes" id="UP000838100">
    <property type="component" value="Unassembled WGS sequence"/>
</dbReference>
<keyword evidence="2" id="KW-1185">Reference proteome</keyword>
<dbReference type="Pfam" id="PF20227">
    <property type="entry name" value="DUF6586"/>
    <property type="match status" value="1"/>
</dbReference>
<proteinExistence type="predicted"/>
<comment type="caution">
    <text evidence="1">The sequence shown here is derived from an EMBL/GenBank/DDBJ whole genome shotgun (WGS) entry which is preliminary data.</text>
</comment>
<name>A0ABM9AAF4_9GAMM</name>
<dbReference type="InterPro" id="IPR046493">
    <property type="entry name" value="DUF6586"/>
</dbReference>
<accession>A0ABM9AAF4</accession>
<gene>
    <name evidence="1" type="ORF">SIN8267_00057</name>
</gene>
<sequence length="165" mass="18874">MRDYQRRIASLLQYCQQQLTLAKKLNEAERRGLMEAAVTHLYTAYRSYVVEVVSSYHVTEDSLPTSWQLPEVVELLQQGQHQSGELNELLTLSRQGWLCQLLTLHSRTLQLEQTMPITRKNAGQFAIAAVNLDAPVIDFDMATIVSIKTGFTELIQRQRQHSVES</sequence>
<dbReference type="RefSeq" id="WP_237442683.1">
    <property type="nucleotide sequence ID" value="NZ_CAKLPX010000001.1"/>
</dbReference>
<organism evidence="1 2">
    <name type="scientific">Sinobacterium norvegicum</name>
    <dbReference type="NCBI Taxonomy" id="1641715"/>
    <lineage>
        <taxon>Bacteria</taxon>
        <taxon>Pseudomonadati</taxon>
        <taxon>Pseudomonadota</taxon>
        <taxon>Gammaproteobacteria</taxon>
        <taxon>Cellvibrionales</taxon>
        <taxon>Spongiibacteraceae</taxon>
        <taxon>Sinobacterium</taxon>
    </lineage>
</organism>
<protein>
    <submittedName>
        <fullName evidence="1">Uncharacterized protein</fullName>
    </submittedName>
</protein>
<reference evidence="1" key="1">
    <citation type="submission" date="2021-12" db="EMBL/GenBank/DDBJ databases">
        <authorList>
            <person name="Rodrigo-Torres L."/>
            <person name="Arahal R. D."/>
            <person name="Lucena T."/>
        </authorList>
    </citation>
    <scope>NUCLEOTIDE SEQUENCE</scope>
    <source>
        <strain evidence="1">CECT 8267</strain>
    </source>
</reference>